<accession>A6IQL6</accession>
<evidence type="ECO:0000256" key="1">
    <source>
        <dbReference type="SAM" id="MobiDB-lite"/>
    </source>
</evidence>
<dbReference type="AlphaFoldDB" id="A6IQL6"/>
<dbReference type="EMBL" id="CH473967">
    <property type="protein sequence ID" value="EDM11019.1"/>
    <property type="molecule type" value="Genomic_DNA"/>
</dbReference>
<evidence type="ECO:0000313" key="2">
    <source>
        <dbReference type="EMBL" id="EDM11019.1"/>
    </source>
</evidence>
<organism evidence="2 3">
    <name type="scientific">Rattus norvegicus</name>
    <name type="common">Rat</name>
    <dbReference type="NCBI Taxonomy" id="10116"/>
    <lineage>
        <taxon>Eukaryota</taxon>
        <taxon>Metazoa</taxon>
        <taxon>Chordata</taxon>
        <taxon>Craniata</taxon>
        <taxon>Vertebrata</taxon>
        <taxon>Euteleostomi</taxon>
        <taxon>Mammalia</taxon>
        <taxon>Eutheria</taxon>
        <taxon>Euarchontoglires</taxon>
        <taxon>Glires</taxon>
        <taxon>Rodentia</taxon>
        <taxon>Myomorpha</taxon>
        <taxon>Muroidea</taxon>
        <taxon>Muridae</taxon>
        <taxon>Murinae</taxon>
        <taxon>Rattus</taxon>
    </lineage>
</organism>
<name>A6IQL6_RAT</name>
<feature type="region of interest" description="Disordered" evidence="1">
    <location>
        <begin position="19"/>
        <end position="43"/>
    </location>
</feature>
<feature type="compositionally biased region" description="Polar residues" evidence="1">
    <location>
        <begin position="24"/>
        <end position="36"/>
    </location>
</feature>
<dbReference type="Proteomes" id="UP000234681">
    <property type="component" value="Chromosome 11"/>
</dbReference>
<gene>
    <name evidence="2" type="ORF">rCG_52750</name>
</gene>
<protein>
    <submittedName>
        <fullName evidence="2">RCG52750</fullName>
    </submittedName>
</protein>
<proteinExistence type="predicted"/>
<sequence>MHLWDQTYSNHHKRGIHQRDIWTLESQPPQLSSQPRHSPAIASRLPPQSYFLCLNNKRKLT</sequence>
<reference evidence="3" key="1">
    <citation type="submission" date="2005-09" db="EMBL/GenBank/DDBJ databases">
        <authorList>
            <person name="Mural R.J."/>
            <person name="Li P.W."/>
            <person name="Adams M.D."/>
            <person name="Amanatides P.G."/>
            <person name="Baden-Tillson H."/>
            <person name="Barnstead M."/>
            <person name="Chin S.H."/>
            <person name="Dew I."/>
            <person name="Evans C.A."/>
            <person name="Ferriera S."/>
            <person name="Flanigan M."/>
            <person name="Fosler C."/>
            <person name="Glodek A."/>
            <person name="Gu Z."/>
            <person name="Holt R.A."/>
            <person name="Jennings D."/>
            <person name="Kraft C.L."/>
            <person name="Lu F."/>
            <person name="Nguyen T."/>
            <person name="Nusskern D.R."/>
            <person name="Pfannkoch C.M."/>
            <person name="Sitter C."/>
            <person name="Sutton G.G."/>
            <person name="Venter J.C."/>
            <person name="Wang Z."/>
            <person name="Woodage T."/>
            <person name="Zheng X.H."/>
            <person name="Zhong F."/>
        </authorList>
    </citation>
    <scope>NUCLEOTIDE SEQUENCE [LARGE SCALE GENOMIC DNA]</scope>
    <source>
        <strain>BN</strain>
        <strain evidence="3">Sprague-Dawley</strain>
    </source>
</reference>
<evidence type="ECO:0000313" key="3">
    <source>
        <dbReference type="Proteomes" id="UP000234681"/>
    </source>
</evidence>